<evidence type="ECO:0008006" key="3">
    <source>
        <dbReference type="Google" id="ProtNLM"/>
    </source>
</evidence>
<dbReference type="InParanoid" id="E4XB75"/>
<name>E4XB75_OIKDI</name>
<sequence>MGVDSGQEFSIHPRTAFRRENFRFSQNYLSSGLTMEYKGSFRGAVLIGTWCCPFDESMNGSFALWPVNYESYYTITPALRDEKAERNENETGISYVEINNDDAYDVTILNNQFCEKSSGVQIDSDSDCDSFSDCVSDIYEDVEEDIVQKINVICSDSILSIPAESLAGIQYFNWSSKNWNVEVELPLFDSQTVTAAIDIKEGRIPEVIPDYMQLFHLGVYLLEPVIIEKNIELYCQNESDSNFALYILGLKEIFELPEFCTDKLYGFIDFHFVAAIESRLWIQLSETLLRRIIRRTTLFILDDRAIISGIKKWLDHNIDEDDDNFLRLLTSMATYVTETPPKDWKTDELWSWLMDELGLETVKNWSQLFSGEYGFRSCPKFSEKIFFCASSKSINKIYQLNPNNQDFISVTEIPNMNFPGDSGHMVPLQTECGTLLIFFGGDLKKVVWGYSVTYSAWFSLPALPRRVWNAGVQVVHHQSAGDFIYIIGGYGKYLADEEGPAKGMDILRFSTTKINWKNHITDFYSCRQIKHSDGWEHYSCPIVRTEHHTGANLCLVDLFSRKSVERRQRTIRTHISSDALYLLVIGGKYPHRNPAKISTLLPDELITMIPLGNHKKDDLTSIANNDEIVISRQTFSNLQESVNLFRSSKESSLFSILSATNLGLSLEQLVLTGNLPLSRHDGKIICASKFFPQPLSTSQESFEASRTSVNLLAEYALLTQVTLPLAPAIFPCLSESRTPTLNFLGTPRWGGDVHHLSYDVFNSKLDELREIPDFELSKNLCGLQQTHFSLLKSLFFNYVHL</sequence>
<dbReference type="InterPro" id="IPR015915">
    <property type="entry name" value="Kelch-typ_b-propeller"/>
</dbReference>
<dbReference type="Proteomes" id="UP000001307">
    <property type="component" value="Unassembled WGS sequence"/>
</dbReference>
<dbReference type="AlphaFoldDB" id="E4XB75"/>
<accession>E4XB75</accession>
<organism evidence="1">
    <name type="scientific">Oikopleura dioica</name>
    <name type="common">Tunicate</name>
    <dbReference type="NCBI Taxonomy" id="34765"/>
    <lineage>
        <taxon>Eukaryota</taxon>
        <taxon>Metazoa</taxon>
        <taxon>Chordata</taxon>
        <taxon>Tunicata</taxon>
        <taxon>Appendicularia</taxon>
        <taxon>Copelata</taxon>
        <taxon>Oikopleuridae</taxon>
        <taxon>Oikopleura</taxon>
    </lineage>
</organism>
<proteinExistence type="predicted"/>
<keyword evidence="2" id="KW-1185">Reference proteome</keyword>
<dbReference type="Gene3D" id="2.120.10.80">
    <property type="entry name" value="Kelch-type beta propeller"/>
    <property type="match status" value="1"/>
</dbReference>
<reference evidence="1" key="1">
    <citation type="journal article" date="2010" name="Science">
        <title>Plasticity of animal genome architecture unmasked by rapid evolution of a pelagic tunicate.</title>
        <authorList>
            <person name="Denoeud F."/>
            <person name="Henriet S."/>
            <person name="Mungpakdee S."/>
            <person name="Aury J.M."/>
            <person name="Da Silva C."/>
            <person name="Brinkmann H."/>
            <person name="Mikhaleva J."/>
            <person name="Olsen L.C."/>
            <person name="Jubin C."/>
            <person name="Canestro C."/>
            <person name="Bouquet J.M."/>
            <person name="Danks G."/>
            <person name="Poulain J."/>
            <person name="Campsteijn C."/>
            <person name="Adamski M."/>
            <person name="Cross I."/>
            <person name="Yadetie F."/>
            <person name="Muffato M."/>
            <person name="Louis A."/>
            <person name="Butcher S."/>
            <person name="Tsagkogeorga G."/>
            <person name="Konrad A."/>
            <person name="Singh S."/>
            <person name="Jensen M.F."/>
            <person name="Cong E.H."/>
            <person name="Eikeseth-Otteraa H."/>
            <person name="Noel B."/>
            <person name="Anthouard V."/>
            <person name="Porcel B.M."/>
            <person name="Kachouri-Lafond R."/>
            <person name="Nishino A."/>
            <person name="Ugolini M."/>
            <person name="Chourrout P."/>
            <person name="Nishida H."/>
            <person name="Aasland R."/>
            <person name="Huzurbazar S."/>
            <person name="Westhof E."/>
            <person name="Delsuc F."/>
            <person name="Lehrach H."/>
            <person name="Reinhardt R."/>
            <person name="Weissenbach J."/>
            <person name="Roy S.W."/>
            <person name="Artiguenave F."/>
            <person name="Postlethwait J.H."/>
            <person name="Manak J.R."/>
            <person name="Thompson E.M."/>
            <person name="Jaillon O."/>
            <person name="Du Pasquier L."/>
            <person name="Boudinot P."/>
            <person name="Liberles D.A."/>
            <person name="Volff J.N."/>
            <person name="Philippe H."/>
            <person name="Lenhard B."/>
            <person name="Roest Crollius H."/>
            <person name="Wincker P."/>
            <person name="Chourrout D."/>
        </authorList>
    </citation>
    <scope>NUCLEOTIDE SEQUENCE [LARGE SCALE GENOMIC DNA]</scope>
</reference>
<evidence type="ECO:0000313" key="1">
    <source>
        <dbReference type="EMBL" id="CBY08758.1"/>
    </source>
</evidence>
<dbReference type="EMBL" id="FN653033">
    <property type="protein sequence ID" value="CBY08758.1"/>
    <property type="molecule type" value="Genomic_DNA"/>
</dbReference>
<dbReference type="OrthoDB" id="10362294at2759"/>
<gene>
    <name evidence="1" type="ORF">GSOID_T00005594001</name>
</gene>
<protein>
    <recommendedName>
        <fullName evidence="3">BACK domain-containing protein</fullName>
    </recommendedName>
</protein>
<dbReference type="SUPFAM" id="SSF117281">
    <property type="entry name" value="Kelch motif"/>
    <property type="match status" value="1"/>
</dbReference>
<evidence type="ECO:0000313" key="2">
    <source>
        <dbReference type="Proteomes" id="UP000001307"/>
    </source>
</evidence>